<evidence type="ECO:0000313" key="2">
    <source>
        <dbReference type="Proteomes" id="UP000657918"/>
    </source>
</evidence>
<protein>
    <submittedName>
        <fullName evidence="1">Uncharacterized protein</fullName>
    </submittedName>
</protein>
<proteinExistence type="predicted"/>
<accession>A0A835J8Y5</accession>
<name>A0A835J8Y5_9ROSI</name>
<dbReference type="EMBL" id="JADGMS010000016">
    <property type="protein sequence ID" value="KAF9665713.1"/>
    <property type="molecule type" value="Genomic_DNA"/>
</dbReference>
<sequence length="173" mass="18742">MVLVGKVTKLGIFFMASLHNTLKILPTPHRKQLPLNKGPEVTRITLTSDTKKAWNPYGTLCGSSTTATGSADIVFASITFTDDFLHISDGRYPSSSSEVVPGLVGTNTASEPNLPGPRSKMPFTFPPTSIFPFPGSGSACRSNLTIPVTFAMLSRMVPYTYLCFLNSHKTIIR</sequence>
<dbReference type="Proteomes" id="UP000657918">
    <property type="component" value="Chromosome 16"/>
</dbReference>
<evidence type="ECO:0000313" key="1">
    <source>
        <dbReference type="EMBL" id="KAF9665713.1"/>
    </source>
</evidence>
<organism evidence="1 2">
    <name type="scientific">Salix dunnii</name>
    <dbReference type="NCBI Taxonomy" id="1413687"/>
    <lineage>
        <taxon>Eukaryota</taxon>
        <taxon>Viridiplantae</taxon>
        <taxon>Streptophyta</taxon>
        <taxon>Embryophyta</taxon>
        <taxon>Tracheophyta</taxon>
        <taxon>Spermatophyta</taxon>
        <taxon>Magnoliopsida</taxon>
        <taxon>eudicotyledons</taxon>
        <taxon>Gunneridae</taxon>
        <taxon>Pentapetalae</taxon>
        <taxon>rosids</taxon>
        <taxon>fabids</taxon>
        <taxon>Malpighiales</taxon>
        <taxon>Salicaceae</taxon>
        <taxon>Saliceae</taxon>
        <taxon>Salix</taxon>
    </lineage>
</organism>
<reference evidence="1 2" key="1">
    <citation type="submission" date="2020-10" db="EMBL/GenBank/DDBJ databases">
        <title>Plant Genome Project.</title>
        <authorList>
            <person name="Zhang R.-G."/>
        </authorList>
    </citation>
    <scope>NUCLEOTIDE SEQUENCE [LARGE SCALE GENOMIC DNA]</scope>
    <source>
        <strain evidence="1">FAFU-HL-1</strain>
        <tissue evidence="1">Leaf</tissue>
    </source>
</reference>
<keyword evidence="2" id="KW-1185">Reference proteome</keyword>
<gene>
    <name evidence="1" type="ORF">SADUNF_Sadunf16G0152300</name>
</gene>
<dbReference type="AlphaFoldDB" id="A0A835J8Y5"/>
<comment type="caution">
    <text evidence="1">The sequence shown here is derived from an EMBL/GenBank/DDBJ whole genome shotgun (WGS) entry which is preliminary data.</text>
</comment>